<feature type="region of interest" description="Disordered" evidence="1">
    <location>
        <begin position="118"/>
        <end position="162"/>
    </location>
</feature>
<dbReference type="Proteomes" id="UP001157126">
    <property type="component" value="Unassembled WGS sequence"/>
</dbReference>
<accession>A0ABQ6IRT4</accession>
<reference evidence="3" key="1">
    <citation type="journal article" date="2019" name="Int. J. Syst. Evol. Microbiol.">
        <title>The Global Catalogue of Microorganisms (GCM) 10K type strain sequencing project: providing services to taxonomists for standard genome sequencing and annotation.</title>
        <authorList>
            <consortium name="The Broad Institute Genomics Platform"/>
            <consortium name="The Broad Institute Genome Sequencing Center for Infectious Disease"/>
            <person name="Wu L."/>
            <person name="Ma J."/>
        </authorList>
    </citation>
    <scope>NUCLEOTIDE SEQUENCE [LARGE SCALE GENOMIC DNA]</scope>
    <source>
        <strain evidence="3">NBRC 113072</strain>
    </source>
</reference>
<feature type="compositionally biased region" description="Low complexity" evidence="1">
    <location>
        <begin position="118"/>
        <end position="132"/>
    </location>
</feature>
<evidence type="ECO:0000256" key="1">
    <source>
        <dbReference type="SAM" id="MobiDB-lite"/>
    </source>
</evidence>
<sequence>MVELRLPSPHGFGMRMRLSTLPVPRLTHIAMVPPHGGSAPVCPRTAWTRLRHGVRWFRPFRLASLANGRGSAPVCPRNCPHGGSLPRVPPELPGRGFRRGVWWFRPFRLAPLANGRGYAAASGGSARSGSLRSRTDAPAPRKPARPGPGGHPAPDSAAVLLQ</sequence>
<protein>
    <submittedName>
        <fullName evidence="2">Uncharacterized protein</fullName>
    </submittedName>
</protein>
<name>A0ABQ6IRT4_9MICO</name>
<keyword evidence="3" id="KW-1185">Reference proteome</keyword>
<evidence type="ECO:0000313" key="2">
    <source>
        <dbReference type="EMBL" id="GMA39872.1"/>
    </source>
</evidence>
<organism evidence="2 3">
    <name type="scientific">Mobilicoccus caccae</name>
    <dbReference type="NCBI Taxonomy" id="1859295"/>
    <lineage>
        <taxon>Bacteria</taxon>
        <taxon>Bacillati</taxon>
        <taxon>Actinomycetota</taxon>
        <taxon>Actinomycetes</taxon>
        <taxon>Micrococcales</taxon>
        <taxon>Dermatophilaceae</taxon>
        <taxon>Mobilicoccus</taxon>
    </lineage>
</organism>
<dbReference type="EMBL" id="BSUO01000001">
    <property type="protein sequence ID" value="GMA39872.1"/>
    <property type="molecule type" value="Genomic_DNA"/>
</dbReference>
<comment type="caution">
    <text evidence="2">The sequence shown here is derived from an EMBL/GenBank/DDBJ whole genome shotgun (WGS) entry which is preliminary data.</text>
</comment>
<gene>
    <name evidence="2" type="ORF">GCM10025883_19170</name>
</gene>
<evidence type="ECO:0000313" key="3">
    <source>
        <dbReference type="Proteomes" id="UP001157126"/>
    </source>
</evidence>
<proteinExistence type="predicted"/>